<dbReference type="InterPro" id="IPR036249">
    <property type="entry name" value="Thioredoxin-like_sf"/>
</dbReference>
<dbReference type="Proteomes" id="UP000602057">
    <property type="component" value="Unassembled WGS sequence"/>
</dbReference>
<feature type="domain" description="Thioredoxin" evidence="2">
    <location>
        <begin position="247"/>
        <end position="386"/>
    </location>
</feature>
<proteinExistence type="predicted"/>
<dbReference type="PROSITE" id="PS51352">
    <property type="entry name" value="THIOREDOXIN_2"/>
    <property type="match status" value="1"/>
</dbReference>
<evidence type="ECO:0000259" key="2">
    <source>
        <dbReference type="PROSITE" id="PS51352"/>
    </source>
</evidence>
<keyword evidence="4" id="KW-1185">Reference proteome</keyword>
<accession>A0A8J6Q7K1</accession>
<dbReference type="EMBL" id="JACVXC010000003">
    <property type="protein sequence ID" value="MBD0835627.1"/>
    <property type="molecule type" value="Genomic_DNA"/>
</dbReference>
<gene>
    <name evidence="3" type="ORF">ICJ84_09275</name>
</gene>
<evidence type="ECO:0000313" key="3">
    <source>
        <dbReference type="EMBL" id="MBD0835627.1"/>
    </source>
</evidence>
<protein>
    <submittedName>
        <fullName evidence="3">AhpC/TSA family protein</fullName>
    </submittedName>
</protein>
<keyword evidence="1" id="KW-0676">Redox-active center</keyword>
<dbReference type="PROSITE" id="PS00194">
    <property type="entry name" value="THIOREDOXIN_1"/>
    <property type="match status" value="1"/>
</dbReference>
<dbReference type="CDD" id="cd02966">
    <property type="entry name" value="TlpA_like_family"/>
    <property type="match status" value="1"/>
</dbReference>
<reference evidence="3" key="2">
    <citation type="submission" date="2020-09" db="EMBL/GenBank/DDBJ databases">
        <authorList>
            <person name="Wu Z."/>
        </authorList>
    </citation>
    <scope>NUCLEOTIDE SEQUENCE</scope>
    <source>
        <strain evidence="3">SC17</strain>
    </source>
</reference>
<dbReference type="InterPro" id="IPR050553">
    <property type="entry name" value="Thioredoxin_ResA/DsbE_sf"/>
</dbReference>
<organism evidence="3 4">
    <name type="scientific">Aestuariibaculum suncheonense</name>
    <dbReference type="NCBI Taxonomy" id="1028745"/>
    <lineage>
        <taxon>Bacteria</taxon>
        <taxon>Pseudomonadati</taxon>
        <taxon>Bacteroidota</taxon>
        <taxon>Flavobacteriia</taxon>
        <taxon>Flavobacteriales</taxon>
        <taxon>Flavobacteriaceae</taxon>
    </lineage>
</organism>
<dbReference type="Pfam" id="PF13905">
    <property type="entry name" value="Thioredoxin_8"/>
    <property type="match status" value="1"/>
</dbReference>
<dbReference type="AlphaFoldDB" id="A0A8J6Q7K1"/>
<dbReference type="Gene3D" id="3.40.30.10">
    <property type="entry name" value="Glutaredoxin"/>
    <property type="match status" value="1"/>
</dbReference>
<sequence>MVFQCQSSKSSVGQTNKNTFTLKADLDNLKADFLVYSEKDDNSPNGYRNDTIWVKNGTFQFTDTVNDFKIYFLNIVNTRSWKTKHDGREYSSSTKADVNRLWFIAYPGAEIKCTGKVEDHMVAASLSDAKGINQDFSIIQAQTFPLIDEAHALKVRTYTEDLSEEEAKKLSDESNALFHQAVELKKEFVKAYPKSIAATYVFMDGYYRKYFTHDEAKMVLEGFDAESLSGTPFYDEVKSRLEAVDKTQLGMQSPDLITNNTLDGTEFKLSDLKGNYVLLDYWGTWCGPCMAEIPKIKEYYNKYADKNFVVVGVNSGDAVPRWKKTIEDNGYNWKHIQTTNENDLLVPFNVNSFPTKILIDPTGKIIYNSKNPDKVDMYQMLDKIFY</sequence>
<dbReference type="InterPro" id="IPR017937">
    <property type="entry name" value="Thioredoxin_CS"/>
</dbReference>
<dbReference type="InterPro" id="IPR012336">
    <property type="entry name" value="Thioredoxin-like_fold"/>
</dbReference>
<dbReference type="PANTHER" id="PTHR42852:SF13">
    <property type="entry name" value="PROTEIN DIPZ"/>
    <property type="match status" value="1"/>
</dbReference>
<name>A0A8J6Q7K1_9FLAO</name>
<dbReference type="PANTHER" id="PTHR42852">
    <property type="entry name" value="THIOL:DISULFIDE INTERCHANGE PROTEIN DSBE"/>
    <property type="match status" value="1"/>
</dbReference>
<dbReference type="InterPro" id="IPR013766">
    <property type="entry name" value="Thioredoxin_domain"/>
</dbReference>
<evidence type="ECO:0000313" key="4">
    <source>
        <dbReference type="Proteomes" id="UP000602057"/>
    </source>
</evidence>
<dbReference type="RefSeq" id="WP_206688694.1">
    <property type="nucleotide sequence ID" value="NZ_BAABGH010000005.1"/>
</dbReference>
<comment type="caution">
    <text evidence="3">The sequence shown here is derived from an EMBL/GenBank/DDBJ whole genome shotgun (WGS) entry which is preliminary data.</text>
</comment>
<dbReference type="SUPFAM" id="SSF52833">
    <property type="entry name" value="Thioredoxin-like"/>
    <property type="match status" value="1"/>
</dbReference>
<evidence type="ECO:0000256" key="1">
    <source>
        <dbReference type="ARBA" id="ARBA00023284"/>
    </source>
</evidence>
<reference evidence="3" key="1">
    <citation type="journal article" date="2013" name="Int. J. Syst. Evol. Microbiol.">
        <title>Aestuariibaculum suncheonense gen. nov., sp. nov., a marine bacterium of the family Flavobacteriaceae isolated from a tidal flat and emended descriptions of the genera Gaetbulibacter and Tamlana.</title>
        <authorList>
            <person name="Jeong S.H."/>
            <person name="Park M.S."/>
            <person name="Jin H.M."/>
            <person name="Lee K."/>
            <person name="Park W."/>
            <person name="Jeon C.O."/>
        </authorList>
    </citation>
    <scope>NUCLEOTIDE SEQUENCE</scope>
    <source>
        <strain evidence="3">SC17</strain>
    </source>
</reference>